<dbReference type="SUPFAM" id="SSF51604">
    <property type="entry name" value="Enolase C-terminal domain-like"/>
    <property type="match status" value="1"/>
</dbReference>
<dbReference type="CDD" id="cd03316">
    <property type="entry name" value="MR_like"/>
    <property type="match status" value="1"/>
</dbReference>
<dbReference type="RefSeq" id="WP_076431483.1">
    <property type="nucleotide sequence ID" value="NZ_FTNO01000004.1"/>
</dbReference>
<reference evidence="4" key="1">
    <citation type="submission" date="2017-01" db="EMBL/GenBank/DDBJ databases">
        <authorList>
            <person name="Varghese N."/>
            <person name="Submissions S."/>
        </authorList>
    </citation>
    <scope>NUCLEOTIDE SEQUENCE [LARGE SCALE GENOMIC DNA]</scope>
    <source>
        <strain evidence="4">CGMCC 1.7737</strain>
    </source>
</reference>
<proteinExistence type="predicted"/>
<dbReference type="EMBL" id="FTNO01000004">
    <property type="protein sequence ID" value="SIR75132.1"/>
    <property type="molecule type" value="Genomic_DNA"/>
</dbReference>
<keyword evidence="1" id="KW-0456">Lyase</keyword>
<dbReference type="PANTHER" id="PTHR48080">
    <property type="entry name" value="D-GALACTONATE DEHYDRATASE-RELATED"/>
    <property type="match status" value="1"/>
</dbReference>
<dbReference type="AlphaFoldDB" id="A0A1N7DH41"/>
<dbReference type="GO" id="GO:0016829">
    <property type="term" value="F:lyase activity"/>
    <property type="evidence" value="ECO:0007669"/>
    <property type="project" value="UniProtKB-KW"/>
</dbReference>
<sequence>MSDLRITDVETYIVANPWKPWVFVRLDTNKGIHGLAEATTHSKPETVAAAIEEMSDFFIGEDPFATERLWLEMYRDEWFSKNVVNTTVISAIDMACWDIKGKMLDRPVYELIGGNVHDDTIRAYANGWYTETTDDPATWQKAAKQVVNDGYDAMKFDPFGKSWQRMDREKFNHSVDIVRAVREAVGPDVDLLIEGHGRFTAGQALEVANAFSEFHPTWFEEPCPPDSINSLGKVADKSPIPIATGERLVSKYEFRDLLANTDVDIIQPDIMNTGGITEAKKIAAQAEAEHVSFAPHNPQGPVATAISAHVDAAVPNFMIQEVFQTYDVEWVNDLLVDPIVVEDGYIEIPQRPGLGVELDMGVVEEHAYSDGKDEVHTINLFEKDWETRSLVD</sequence>
<dbReference type="NCBIfam" id="NF010624">
    <property type="entry name" value="PRK14017.1"/>
    <property type="match status" value="1"/>
</dbReference>
<dbReference type="InterPro" id="IPR034593">
    <property type="entry name" value="DgoD-like"/>
</dbReference>
<dbReference type="InterPro" id="IPR036849">
    <property type="entry name" value="Enolase-like_C_sf"/>
</dbReference>
<organism evidence="3 4">
    <name type="scientific">Haladaptatus litoreus</name>
    <dbReference type="NCBI Taxonomy" id="553468"/>
    <lineage>
        <taxon>Archaea</taxon>
        <taxon>Methanobacteriati</taxon>
        <taxon>Methanobacteriota</taxon>
        <taxon>Stenosarchaea group</taxon>
        <taxon>Halobacteria</taxon>
        <taxon>Halobacteriales</taxon>
        <taxon>Haladaptataceae</taxon>
        <taxon>Haladaptatus</taxon>
    </lineage>
</organism>
<dbReference type="SUPFAM" id="SSF54826">
    <property type="entry name" value="Enolase N-terminal domain-like"/>
    <property type="match status" value="1"/>
</dbReference>
<evidence type="ECO:0000259" key="2">
    <source>
        <dbReference type="SMART" id="SM00922"/>
    </source>
</evidence>
<dbReference type="Proteomes" id="UP000186914">
    <property type="component" value="Unassembled WGS sequence"/>
</dbReference>
<dbReference type="OrthoDB" id="42605at2157"/>
<dbReference type="SFLD" id="SFLDS00001">
    <property type="entry name" value="Enolase"/>
    <property type="match status" value="1"/>
</dbReference>
<protein>
    <submittedName>
        <fullName evidence="3">Galactonate dehydratase</fullName>
    </submittedName>
</protein>
<dbReference type="SMART" id="SM00922">
    <property type="entry name" value="MR_MLE"/>
    <property type="match status" value="1"/>
</dbReference>
<feature type="domain" description="Mandelate racemase/muconate lactonizing enzyme C-terminal" evidence="2">
    <location>
        <begin position="136"/>
        <end position="241"/>
    </location>
</feature>
<dbReference type="InterPro" id="IPR013341">
    <property type="entry name" value="Mandelate_racemase_N_dom"/>
</dbReference>
<dbReference type="SFLD" id="SFLDG00179">
    <property type="entry name" value="mandelate_racemase"/>
    <property type="match status" value="1"/>
</dbReference>
<dbReference type="Gene3D" id="3.20.20.120">
    <property type="entry name" value="Enolase-like C-terminal domain"/>
    <property type="match status" value="1"/>
</dbReference>
<keyword evidence="4" id="KW-1185">Reference proteome</keyword>
<name>A0A1N7DH41_9EURY</name>
<dbReference type="PANTHER" id="PTHR48080:SF2">
    <property type="entry name" value="D-GALACTONATE DEHYDRATASE"/>
    <property type="match status" value="1"/>
</dbReference>
<dbReference type="InterPro" id="IPR029017">
    <property type="entry name" value="Enolase-like_N"/>
</dbReference>
<evidence type="ECO:0000256" key="1">
    <source>
        <dbReference type="ARBA" id="ARBA00023239"/>
    </source>
</evidence>
<gene>
    <name evidence="3" type="ORF">SAMN05421858_3614</name>
</gene>
<accession>A0A1N7DH41</accession>
<dbReference type="Gene3D" id="3.30.390.10">
    <property type="entry name" value="Enolase-like, N-terminal domain"/>
    <property type="match status" value="1"/>
</dbReference>
<dbReference type="Pfam" id="PF02746">
    <property type="entry name" value="MR_MLE_N"/>
    <property type="match status" value="1"/>
</dbReference>
<dbReference type="InterPro" id="IPR013342">
    <property type="entry name" value="Mandelate_racemase_C"/>
</dbReference>
<evidence type="ECO:0000313" key="4">
    <source>
        <dbReference type="Proteomes" id="UP000186914"/>
    </source>
</evidence>
<evidence type="ECO:0000313" key="3">
    <source>
        <dbReference type="EMBL" id="SIR75132.1"/>
    </source>
</evidence>
<dbReference type="Pfam" id="PF13378">
    <property type="entry name" value="MR_MLE_C"/>
    <property type="match status" value="1"/>
</dbReference>
<dbReference type="InterPro" id="IPR029065">
    <property type="entry name" value="Enolase_C-like"/>
</dbReference>